<keyword evidence="3" id="KW-1185">Reference proteome</keyword>
<organism evidence="2 3">
    <name type="scientific">Manduca sexta</name>
    <name type="common">Tobacco hawkmoth</name>
    <name type="synonym">Tobacco hornworm</name>
    <dbReference type="NCBI Taxonomy" id="7130"/>
    <lineage>
        <taxon>Eukaryota</taxon>
        <taxon>Metazoa</taxon>
        <taxon>Ecdysozoa</taxon>
        <taxon>Arthropoda</taxon>
        <taxon>Hexapoda</taxon>
        <taxon>Insecta</taxon>
        <taxon>Pterygota</taxon>
        <taxon>Neoptera</taxon>
        <taxon>Endopterygota</taxon>
        <taxon>Lepidoptera</taxon>
        <taxon>Glossata</taxon>
        <taxon>Ditrysia</taxon>
        <taxon>Bombycoidea</taxon>
        <taxon>Sphingidae</taxon>
        <taxon>Sphinginae</taxon>
        <taxon>Sphingini</taxon>
        <taxon>Manduca</taxon>
    </lineage>
</organism>
<name>A0A921ZVI9_MANSE</name>
<reference evidence="2" key="2">
    <citation type="submission" date="2020-12" db="EMBL/GenBank/DDBJ databases">
        <authorList>
            <person name="Kanost M."/>
        </authorList>
    </citation>
    <scope>NUCLEOTIDE SEQUENCE</scope>
</reference>
<evidence type="ECO:0008006" key="4">
    <source>
        <dbReference type="Google" id="ProtNLM"/>
    </source>
</evidence>
<gene>
    <name evidence="2" type="ORF">O3G_MSEX014371</name>
</gene>
<keyword evidence="1" id="KW-0732">Signal</keyword>
<dbReference type="AlphaFoldDB" id="A0A921ZVI9"/>
<evidence type="ECO:0000313" key="2">
    <source>
        <dbReference type="EMBL" id="KAG6464231.1"/>
    </source>
</evidence>
<evidence type="ECO:0000256" key="1">
    <source>
        <dbReference type="SAM" id="SignalP"/>
    </source>
</evidence>
<feature type="signal peptide" evidence="1">
    <location>
        <begin position="1"/>
        <end position="27"/>
    </location>
</feature>
<proteinExistence type="predicted"/>
<protein>
    <recommendedName>
        <fullName evidence="4">Cuticle protein</fullName>
    </recommendedName>
</protein>
<reference evidence="2" key="1">
    <citation type="journal article" date="2016" name="Insect Biochem. Mol. Biol.">
        <title>Multifaceted biological insights from a draft genome sequence of the tobacco hornworm moth, Manduca sexta.</title>
        <authorList>
            <person name="Kanost M.R."/>
            <person name="Arrese E.L."/>
            <person name="Cao X."/>
            <person name="Chen Y.R."/>
            <person name="Chellapilla S."/>
            <person name="Goldsmith M.R."/>
            <person name="Grosse-Wilde E."/>
            <person name="Heckel D.G."/>
            <person name="Herndon N."/>
            <person name="Jiang H."/>
            <person name="Papanicolaou A."/>
            <person name="Qu J."/>
            <person name="Soulages J.L."/>
            <person name="Vogel H."/>
            <person name="Walters J."/>
            <person name="Waterhouse R.M."/>
            <person name="Ahn S.J."/>
            <person name="Almeida F.C."/>
            <person name="An C."/>
            <person name="Aqrawi P."/>
            <person name="Bretschneider A."/>
            <person name="Bryant W.B."/>
            <person name="Bucks S."/>
            <person name="Chao H."/>
            <person name="Chevignon G."/>
            <person name="Christen J.M."/>
            <person name="Clarke D.F."/>
            <person name="Dittmer N.T."/>
            <person name="Ferguson L.C.F."/>
            <person name="Garavelou S."/>
            <person name="Gordon K.H.J."/>
            <person name="Gunaratna R.T."/>
            <person name="Han Y."/>
            <person name="Hauser F."/>
            <person name="He Y."/>
            <person name="Heidel-Fischer H."/>
            <person name="Hirsh A."/>
            <person name="Hu Y."/>
            <person name="Jiang H."/>
            <person name="Kalra D."/>
            <person name="Klinner C."/>
            <person name="Konig C."/>
            <person name="Kovar C."/>
            <person name="Kroll A.R."/>
            <person name="Kuwar S.S."/>
            <person name="Lee S.L."/>
            <person name="Lehman R."/>
            <person name="Li K."/>
            <person name="Li Z."/>
            <person name="Liang H."/>
            <person name="Lovelace S."/>
            <person name="Lu Z."/>
            <person name="Mansfield J.H."/>
            <person name="McCulloch K.J."/>
            <person name="Mathew T."/>
            <person name="Morton B."/>
            <person name="Muzny D.M."/>
            <person name="Neunemann D."/>
            <person name="Ongeri F."/>
            <person name="Pauchet Y."/>
            <person name="Pu L.L."/>
            <person name="Pyrousis I."/>
            <person name="Rao X.J."/>
            <person name="Redding A."/>
            <person name="Roesel C."/>
            <person name="Sanchez-Gracia A."/>
            <person name="Schaack S."/>
            <person name="Shukla A."/>
            <person name="Tetreau G."/>
            <person name="Wang Y."/>
            <person name="Xiong G.H."/>
            <person name="Traut W."/>
            <person name="Walsh T.K."/>
            <person name="Worley K.C."/>
            <person name="Wu D."/>
            <person name="Wu W."/>
            <person name="Wu Y.Q."/>
            <person name="Zhang X."/>
            <person name="Zou Z."/>
            <person name="Zucker H."/>
            <person name="Briscoe A.D."/>
            <person name="Burmester T."/>
            <person name="Clem R.J."/>
            <person name="Feyereisen R."/>
            <person name="Grimmelikhuijzen C.J.P."/>
            <person name="Hamodrakas S.J."/>
            <person name="Hansson B.S."/>
            <person name="Huguet E."/>
            <person name="Jermiin L.S."/>
            <person name="Lan Q."/>
            <person name="Lehman H.K."/>
            <person name="Lorenzen M."/>
            <person name="Merzendorfer H."/>
            <person name="Michalopoulos I."/>
            <person name="Morton D.B."/>
            <person name="Muthukrishnan S."/>
            <person name="Oakeshott J.G."/>
            <person name="Palmer W."/>
            <person name="Park Y."/>
            <person name="Passarelli A.L."/>
            <person name="Rozas J."/>
            <person name="Schwartz L.M."/>
            <person name="Smith W."/>
            <person name="Southgate A."/>
            <person name="Vilcinskas A."/>
            <person name="Vogt R."/>
            <person name="Wang P."/>
            <person name="Werren J."/>
            <person name="Yu X.Q."/>
            <person name="Zhou J.J."/>
            <person name="Brown S.J."/>
            <person name="Scherer S.E."/>
            <person name="Richards S."/>
            <person name="Blissard G.W."/>
        </authorList>
    </citation>
    <scope>NUCLEOTIDE SEQUENCE</scope>
</reference>
<dbReference type="EMBL" id="JH669127">
    <property type="protein sequence ID" value="KAG6464231.1"/>
    <property type="molecule type" value="Genomic_DNA"/>
</dbReference>
<dbReference type="Proteomes" id="UP000791440">
    <property type="component" value="Unassembled WGS sequence"/>
</dbReference>
<comment type="caution">
    <text evidence="2">The sequence shown here is derived from an EMBL/GenBank/DDBJ whole genome shotgun (WGS) entry which is preliminary data.</text>
</comment>
<accession>A0A921ZVI9</accession>
<evidence type="ECO:0000313" key="3">
    <source>
        <dbReference type="Proteomes" id="UP000791440"/>
    </source>
</evidence>
<sequence>MLIGISRLTELAMFKLAFCVLFAVAAAKPDEVFLTPHLTPLTTTYIAPATTTITKEASGFINQGPLLYSTPLGYAHYIKKRSAPLTYIAPSTYLAKPAVATYTSPLATYSAPIWPATLPFANAHFIKKRAAPLLATSYIAPTYADPLLASATPLVSSSWIAPTSYVSQPLAYASHLIK</sequence>
<feature type="chain" id="PRO_5038093440" description="Cuticle protein" evidence="1">
    <location>
        <begin position="28"/>
        <end position="178"/>
    </location>
</feature>